<proteinExistence type="predicted"/>
<protein>
    <submittedName>
        <fullName evidence="1">Uncharacterized protein</fullName>
    </submittedName>
</protein>
<reference evidence="1 2" key="1">
    <citation type="submission" date="2016-04" db="EMBL/GenBank/DDBJ databases">
        <title>Complete genome sequence of natural rubber-degrading, novel Gram-negative bacterium, Rhizobacter gummiphilus strain NS21.</title>
        <authorList>
            <person name="Tabata M."/>
            <person name="Kasai D."/>
            <person name="Fukuda M."/>
        </authorList>
    </citation>
    <scope>NUCLEOTIDE SEQUENCE [LARGE SCALE GENOMIC DNA]</scope>
    <source>
        <strain evidence="1 2">NS21</strain>
    </source>
</reference>
<accession>A0A1W6L340</accession>
<evidence type="ECO:0000313" key="2">
    <source>
        <dbReference type="Proteomes" id="UP000193427"/>
    </source>
</evidence>
<dbReference type="Proteomes" id="UP000193427">
    <property type="component" value="Chromosome"/>
</dbReference>
<sequence length="114" mass="12881">MEVAARLPWLIATCRIVDDGDSFLQTTLTGWGPHLRDCFQPIADERVVSVQVMVPAEHGDGWDSHDVESFWSASVPDMNVRTVLAQVRPGKFFDGLNWHDTADGFKQRVLLMRI</sequence>
<dbReference type="EMBL" id="CP015118">
    <property type="protein sequence ID" value="ARN18689.1"/>
    <property type="molecule type" value="Genomic_DNA"/>
</dbReference>
<dbReference type="KEGG" id="rgu:A4W93_01450"/>
<gene>
    <name evidence="1" type="ORF">A4W93_01450</name>
</gene>
<organism evidence="1 2">
    <name type="scientific">Piscinibacter gummiphilus</name>
    <dbReference type="NCBI Taxonomy" id="946333"/>
    <lineage>
        <taxon>Bacteria</taxon>
        <taxon>Pseudomonadati</taxon>
        <taxon>Pseudomonadota</taxon>
        <taxon>Betaproteobacteria</taxon>
        <taxon>Burkholderiales</taxon>
        <taxon>Sphaerotilaceae</taxon>
        <taxon>Piscinibacter</taxon>
    </lineage>
</organism>
<dbReference type="AlphaFoldDB" id="A0A1W6L340"/>
<name>A0A1W6L340_9BURK</name>
<evidence type="ECO:0000313" key="1">
    <source>
        <dbReference type="EMBL" id="ARN18689.1"/>
    </source>
</evidence>
<keyword evidence="2" id="KW-1185">Reference proteome</keyword>